<dbReference type="InterPro" id="IPR045584">
    <property type="entry name" value="Pilin-like"/>
</dbReference>
<keyword evidence="4" id="KW-0488">Methylation</keyword>
<keyword evidence="7" id="KW-1133">Transmembrane helix</keyword>
<dbReference type="GO" id="GO:0015627">
    <property type="term" value="C:type II protein secretion system complex"/>
    <property type="evidence" value="ECO:0007669"/>
    <property type="project" value="InterPro"/>
</dbReference>
<evidence type="ECO:0000259" key="11">
    <source>
        <dbReference type="Pfam" id="PF12019"/>
    </source>
</evidence>
<evidence type="ECO:0000256" key="6">
    <source>
        <dbReference type="ARBA" id="ARBA00022692"/>
    </source>
</evidence>
<dbReference type="Gene3D" id="3.55.40.10">
    <property type="entry name" value="minor pseudopilin epsh domain"/>
    <property type="match status" value="1"/>
</dbReference>
<comment type="caution">
    <text evidence="12">The sequence shown here is derived from an EMBL/GenBank/DDBJ whole genome shotgun (WGS) entry which is preliminary data.</text>
</comment>
<dbReference type="InterPro" id="IPR022346">
    <property type="entry name" value="T2SS_GspH"/>
</dbReference>
<keyword evidence="5" id="KW-0997">Cell inner membrane</keyword>
<keyword evidence="13" id="KW-1185">Reference proteome</keyword>
<dbReference type="EMBL" id="JAKUDL010000001">
    <property type="protein sequence ID" value="MCH4293325.1"/>
    <property type="molecule type" value="Genomic_DNA"/>
</dbReference>
<evidence type="ECO:0000313" key="13">
    <source>
        <dbReference type="Proteomes" id="UP001297581"/>
    </source>
</evidence>
<dbReference type="GO" id="GO:0015628">
    <property type="term" value="P:protein secretion by the type II secretion system"/>
    <property type="evidence" value="ECO:0007669"/>
    <property type="project" value="InterPro"/>
</dbReference>
<organism evidence="12 13">
    <name type="scientific">Shewanella zhuhaiensis</name>
    <dbReference type="NCBI Taxonomy" id="2919576"/>
    <lineage>
        <taxon>Bacteria</taxon>
        <taxon>Pseudomonadati</taxon>
        <taxon>Pseudomonadota</taxon>
        <taxon>Gammaproteobacteria</taxon>
        <taxon>Alteromonadales</taxon>
        <taxon>Shewanellaceae</taxon>
        <taxon>Shewanella</taxon>
    </lineage>
</organism>
<dbReference type="RefSeq" id="WP_240589883.1">
    <property type="nucleotide sequence ID" value="NZ_JAKUDL010000001.1"/>
</dbReference>
<evidence type="ECO:0000256" key="8">
    <source>
        <dbReference type="ARBA" id="ARBA00023136"/>
    </source>
</evidence>
<evidence type="ECO:0000256" key="10">
    <source>
        <dbReference type="ARBA" id="ARBA00030775"/>
    </source>
</evidence>
<name>A0AAJ1BEN1_9GAMM</name>
<dbReference type="PROSITE" id="PS00409">
    <property type="entry name" value="PROKAR_NTER_METHYL"/>
    <property type="match status" value="1"/>
</dbReference>
<sequence length="168" mass="17786">MKTSKGMTLVELMVALAVFAILAAVALPSLATLQSAIRANAKISEIASAIQLARNHAVSYGVRVSVCPVTNNCCSNDWQAGFSVFTDTGSTGCLDGDDELITEFDEISHTDILKFSRSSLRFLPDGLASGYNGTFRYCPDAADSPNSKALIISNAGRIRLSKGSSNCK</sequence>
<evidence type="ECO:0000256" key="4">
    <source>
        <dbReference type="ARBA" id="ARBA00022481"/>
    </source>
</evidence>
<dbReference type="GO" id="GO:0005886">
    <property type="term" value="C:plasma membrane"/>
    <property type="evidence" value="ECO:0007669"/>
    <property type="project" value="UniProtKB-SubCell"/>
</dbReference>
<comment type="subcellular location">
    <subcellularLocation>
        <location evidence="1">Cell inner membrane</location>
        <topology evidence="1">Single-pass membrane protein</topology>
    </subcellularLocation>
</comment>
<evidence type="ECO:0000313" key="12">
    <source>
        <dbReference type="EMBL" id="MCH4293325.1"/>
    </source>
</evidence>
<evidence type="ECO:0000256" key="1">
    <source>
        <dbReference type="ARBA" id="ARBA00004377"/>
    </source>
</evidence>
<feature type="domain" description="General secretion pathway GspH" evidence="11">
    <location>
        <begin position="44"/>
        <end position="156"/>
    </location>
</feature>
<gene>
    <name evidence="12" type="ORF">MJ923_03260</name>
</gene>
<evidence type="ECO:0000256" key="5">
    <source>
        <dbReference type="ARBA" id="ARBA00022519"/>
    </source>
</evidence>
<accession>A0AAJ1BEN1</accession>
<evidence type="ECO:0000256" key="2">
    <source>
        <dbReference type="ARBA" id="ARBA00021549"/>
    </source>
</evidence>
<evidence type="ECO:0000256" key="7">
    <source>
        <dbReference type="ARBA" id="ARBA00022989"/>
    </source>
</evidence>
<evidence type="ECO:0000256" key="3">
    <source>
        <dbReference type="ARBA" id="ARBA00022475"/>
    </source>
</evidence>
<dbReference type="InterPro" id="IPR012902">
    <property type="entry name" value="N_methyl_site"/>
</dbReference>
<keyword evidence="3" id="KW-1003">Cell membrane</keyword>
<keyword evidence="8" id="KW-0472">Membrane</keyword>
<dbReference type="SUPFAM" id="SSF54523">
    <property type="entry name" value="Pili subunits"/>
    <property type="match status" value="1"/>
</dbReference>
<comment type="similarity">
    <text evidence="9">Belongs to the GSP H family.</text>
</comment>
<dbReference type="Proteomes" id="UP001297581">
    <property type="component" value="Unassembled WGS sequence"/>
</dbReference>
<dbReference type="Pfam" id="PF12019">
    <property type="entry name" value="GspH"/>
    <property type="match status" value="1"/>
</dbReference>
<proteinExistence type="inferred from homology"/>
<dbReference type="AlphaFoldDB" id="A0AAJ1BEN1"/>
<keyword evidence="6" id="KW-0812">Transmembrane</keyword>
<evidence type="ECO:0000256" key="9">
    <source>
        <dbReference type="ARBA" id="ARBA00025772"/>
    </source>
</evidence>
<protein>
    <recommendedName>
        <fullName evidence="2">Type II secretion system protein H</fullName>
    </recommendedName>
    <alternativeName>
        <fullName evidence="10">General secretion pathway protein H</fullName>
    </alternativeName>
</protein>
<dbReference type="Pfam" id="PF07963">
    <property type="entry name" value="N_methyl"/>
    <property type="match status" value="1"/>
</dbReference>
<dbReference type="NCBIfam" id="TIGR02532">
    <property type="entry name" value="IV_pilin_GFxxxE"/>
    <property type="match status" value="1"/>
</dbReference>
<reference evidence="12 13" key="1">
    <citation type="submission" date="2022-02" db="EMBL/GenBank/DDBJ databases">
        <title>The genome sequence of Shewanella sp. 3B26.</title>
        <authorList>
            <person name="Du J."/>
        </authorList>
    </citation>
    <scope>NUCLEOTIDE SEQUENCE [LARGE SCALE GENOMIC DNA]</scope>
    <source>
        <strain evidence="12 13">3B26</strain>
    </source>
</reference>